<dbReference type="InParanoid" id="A0A2J6T6M6"/>
<organism evidence="3 4">
    <name type="scientific">Hyaloscypha bicolor E</name>
    <dbReference type="NCBI Taxonomy" id="1095630"/>
    <lineage>
        <taxon>Eukaryota</taxon>
        <taxon>Fungi</taxon>
        <taxon>Dikarya</taxon>
        <taxon>Ascomycota</taxon>
        <taxon>Pezizomycotina</taxon>
        <taxon>Leotiomycetes</taxon>
        <taxon>Helotiales</taxon>
        <taxon>Hyaloscyphaceae</taxon>
        <taxon>Hyaloscypha</taxon>
        <taxon>Hyaloscypha bicolor</taxon>
    </lineage>
</organism>
<proteinExistence type="predicted"/>
<evidence type="ECO:0000313" key="4">
    <source>
        <dbReference type="Proteomes" id="UP000235371"/>
    </source>
</evidence>
<dbReference type="AlphaFoldDB" id="A0A2J6T6M6"/>
<evidence type="ECO:0000256" key="2">
    <source>
        <dbReference type="SAM" id="Phobius"/>
    </source>
</evidence>
<keyword evidence="2" id="KW-0812">Transmembrane</keyword>
<feature type="transmembrane region" description="Helical" evidence="2">
    <location>
        <begin position="62"/>
        <end position="87"/>
    </location>
</feature>
<keyword evidence="2" id="KW-0472">Membrane</keyword>
<dbReference type="RefSeq" id="XP_024735576.1">
    <property type="nucleotide sequence ID" value="XM_024872645.1"/>
</dbReference>
<sequence>MRLSTGLPLFPQRELEPPRLVTHLFSSIYSLEHRSFEPTSHQTNTQTLKIISSQAIMVSSDAAIAIVFGLIGASLSFVGVIIACLTLRSMTLERYERHRRVRGDDHEPVFQHLHTHLFPSSQQQGPGNRDLKVA</sequence>
<dbReference type="OrthoDB" id="3557339at2759"/>
<keyword evidence="2" id="KW-1133">Transmembrane helix</keyword>
<evidence type="ECO:0000313" key="3">
    <source>
        <dbReference type="EMBL" id="PMD58672.1"/>
    </source>
</evidence>
<reference evidence="3 4" key="1">
    <citation type="submission" date="2016-04" db="EMBL/GenBank/DDBJ databases">
        <title>A degradative enzymes factory behind the ericoid mycorrhizal symbiosis.</title>
        <authorList>
            <consortium name="DOE Joint Genome Institute"/>
            <person name="Martino E."/>
            <person name="Morin E."/>
            <person name="Grelet G."/>
            <person name="Kuo A."/>
            <person name="Kohler A."/>
            <person name="Daghino S."/>
            <person name="Barry K."/>
            <person name="Choi C."/>
            <person name="Cichocki N."/>
            <person name="Clum A."/>
            <person name="Copeland A."/>
            <person name="Hainaut M."/>
            <person name="Haridas S."/>
            <person name="Labutti K."/>
            <person name="Lindquist E."/>
            <person name="Lipzen A."/>
            <person name="Khouja H.-R."/>
            <person name="Murat C."/>
            <person name="Ohm R."/>
            <person name="Olson A."/>
            <person name="Spatafora J."/>
            <person name="Veneault-Fourrey C."/>
            <person name="Henrissat B."/>
            <person name="Grigoriev I."/>
            <person name="Martin F."/>
            <person name="Perotto S."/>
        </authorList>
    </citation>
    <scope>NUCLEOTIDE SEQUENCE [LARGE SCALE GENOMIC DNA]</scope>
    <source>
        <strain evidence="3 4">E</strain>
    </source>
</reference>
<feature type="region of interest" description="Disordered" evidence="1">
    <location>
        <begin position="115"/>
        <end position="134"/>
    </location>
</feature>
<protein>
    <submittedName>
        <fullName evidence="3">Uncharacterized protein</fullName>
    </submittedName>
</protein>
<dbReference type="GeneID" id="36580725"/>
<evidence type="ECO:0000256" key="1">
    <source>
        <dbReference type="SAM" id="MobiDB-lite"/>
    </source>
</evidence>
<dbReference type="Proteomes" id="UP000235371">
    <property type="component" value="Unassembled WGS sequence"/>
</dbReference>
<dbReference type="EMBL" id="KZ613817">
    <property type="protein sequence ID" value="PMD58672.1"/>
    <property type="molecule type" value="Genomic_DNA"/>
</dbReference>
<keyword evidence="4" id="KW-1185">Reference proteome</keyword>
<gene>
    <name evidence="3" type="ORF">K444DRAFT_414586</name>
</gene>
<accession>A0A2J6T6M6</accession>
<name>A0A2J6T6M6_9HELO</name>